<reference evidence="1" key="1">
    <citation type="submission" date="2017-07" db="EMBL/GenBank/DDBJ databases">
        <title>Taro Niue Genome Assembly and Annotation.</title>
        <authorList>
            <person name="Atibalentja N."/>
            <person name="Keating K."/>
            <person name="Fields C.J."/>
        </authorList>
    </citation>
    <scope>NUCLEOTIDE SEQUENCE</scope>
    <source>
        <strain evidence="1">Niue_2</strain>
        <tissue evidence="1">Leaf</tissue>
    </source>
</reference>
<comment type="caution">
    <text evidence="1">The sequence shown here is derived from an EMBL/GenBank/DDBJ whole genome shotgun (WGS) entry which is preliminary data.</text>
</comment>
<keyword evidence="2" id="KW-1185">Reference proteome</keyword>
<dbReference type="EMBL" id="NMUH01003938">
    <property type="protein sequence ID" value="MQM07704.1"/>
    <property type="molecule type" value="Genomic_DNA"/>
</dbReference>
<evidence type="ECO:0000313" key="2">
    <source>
        <dbReference type="Proteomes" id="UP000652761"/>
    </source>
</evidence>
<dbReference type="AlphaFoldDB" id="A0A843WUW0"/>
<gene>
    <name evidence="1" type="ORF">Taro_040547</name>
</gene>
<evidence type="ECO:0000313" key="1">
    <source>
        <dbReference type="EMBL" id="MQM07704.1"/>
    </source>
</evidence>
<organism evidence="1 2">
    <name type="scientific">Colocasia esculenta</name>
    <name type="common">Wild taro</name>
    <name type="synonym">Arum esculentum</name>
    <dbReference type="NCBI Taxonomy" id="4460"/>
    <lineage>
        <taxon>Eukaryota</taxon>
        <taxon>Viridiplantae</taxon>
        <taxon>Streptophyta</taxon>
        <taxon>Embryophyta</taxon>
        <taxon>Tracheophyta</taxon>
        <taxon>Spermatophyta</taxon>
        <taxon>Magnoliopsida</taxon>
        <taxon>Liliopsida</taxon>
        <taxon>Araceae</taxon>
        <taxon>Aroideae</taxon>
        <taxon>Colocasieae</taxon>
        <taxon>Colocasia</taxon>
    </lineage>
</organism>
<name>A0A843WUW0_COLES</name>
<dbReference type="Proteomes" id="UP000652761">
    <property type="component" value="Unassembled WGS sequence"/>
</dbReference>
<sequence>MKVAKLVDEKLQRLTSGCEETLASEPGAQADLDLRCFLILFFDRLLFATRGDPVHCWFLPLLEDLGQVVWQPYLGEADEGQPWLEPARPYIGRMVWIHALNLVQPLHLYLTQRSFGLRQSAVEFPS</sequence>
<dbReference type="OrthoDB" id="600090at2759"/>
<proteinExistence type="predicted"/>
<protein>
    <submittedName>
        <fullName evidence="1">Uncharacterized protein</fullName>
    </submittedName>
</protein>
<accession>A0A843WUW0</accession>